<evidence type="ECO:0000256" key="1">
    <source>
        <dbReference type="SAM" id="MobiDB-lite"/>
    </source>
</evidence>
<evidence type="ECO:0000313" key="3">
    <source>
        <dbReference type="EMBL" id="EYC26948.1"/>
    </source>
</evidence>
<feature type="region of interest" description="Disordered" evidence="1">
    <location>
        <begin position="312"/>
        <end position="339"/>
    </location>
</feature>
<feature type="domain" description="Nucleolus and neural progenitor protein-like N-terminal" evidence="2">
    <location>
        <begin position="81"/>
        <end position="237"/>
    </location>
</feature>
<proteinExistence type="predicted"/>
<accession>A0A016VJL0</accession>
<feature type="compositionally biased region" description="Basic residues" evidence="1">
    <location>
        <begin position="384"/>
        <end position="398"/>
    </location>
</feature>
<dbReference type="Proteomes" id="UP000024635">
    <property type="component" value="Unassembled WGS sequence"/>
</dbReference>
<evidence type="ECO:0000313" key="4">
    <source>
        <dbReference type="Proteomes" id="UP000024635"/>
    </source>
</evidence>
<reference evidence="4" key="1">
    <citation type="journal article" date="2015" name="Nat. Genet.">
        <title>The genome and transcriptome of the zoonotic hookworm Ancylostoma ceylanicum identify infection-specific gene families.</title>
        <authorList>
            <person name="Schwarz E.M."/>
            <person name="Hu Y."/>
            <person name="Antoshechkin I."/>
            <person name="Miller M.M."/>
            <person name="Sternberg P.W."/>
            <person name="Aroian R.V."/>
        </authorList>
    </citation>
    <scope>NUCLEOTIDE SEQUENCE</scope>
    <source>
        <strain evidence="4">HY135</strain>
    </source>
</reference>
<evidence type="ECO:0000259" key="2">
    <source>
        <dbReference type="Pfam" id="PF14780"/>
    </source>
</evidence>
<feature type="region of interest" description="Disordered" evidence="1">
    <location>
        <begin position="369"/>
        <end position="487"/>
    </location>
</feature>
<name>A0A016VJL0_9BILA</name>
<dbReference type="OrthoDB" id="5816211at2759"/>
<dbReference type="EMBL" id="JARK01001345">
    <property type="protein sequence ID" value="EYC26948.1"/>
    <property type="molecule type" value="Genomic_DNA"/>
</dbReference>
<feature type="compositionally biased region" description="Basic and acidic residues" evidence="1">
    <location>
        <begin position="374"/>
        <end position="383"/>
    </location>
</feature>
<keyword evidence="4" id="KW-1185">Reference proteome</keyword>
<protein>
    <recommendedName>
        <fullName evidence="2">Nucleolus and neural progenitor protein-like N-terminal domain-containing protein</fullName>
    </recommendedName>
</protein>
<sequence length="556" mass="62156">MGVANDAPGYARFVPACAGPNPVCLGEENSPSFYVSVFPFFMMFPLILVDAFCFNVVEFLDESTATYPIRLFSTTPEKDSTPVRRVAFALENIVEQLKKPLVPSTQALAQALVYKFNGPHRRQGYWMNYKNLSRALRKYNEDDLLKKVSDVHKKATASGAGFYMPSNDVIRYIGGAYLKRLFRLQQIRDLCVRTAHVIMGQLELGHWEKFSLFIVAMCADISNGISKQASAMESAYAGLSSFLTSLDKRFPSSLADLSISSDLRGRVMGQKTVDTARVMRLLQLTDEQLDAVRTKDQMARFREEILSSMDSSDTKIDLGTTVERDVEETSQTDDSSSDLRKVSIDSGLEIESEASTSLVNTVFEDPVEEDMVEKEELPIENGKKRGKKLRKRKKKSKPLSHPLDIIPSSSLFEDTDVPCNEDSLNECPSNKKEKKRQRKGESKINGTDSLLSSPSASPSILSLSNTLQASKTKKKKRKSGNVLPTNFDLSFESVDSTRIHPDESLFITPKKKLKKKQSLNGNIECDIPSRKRKSTDSIMALSPQVVSAKKKKKQHL</sequence>
<dbReference type="InterPro" id="IPR027951">
    <property type="entry name" value="Nepro_N"/>
</dbReference>
<organism evidence="3 4">
    <name type="scientific">Ancylostoma ceylanicum</name>
    <dbReference type="NCBI Taxonomy" id="53326"/>
    <lineage>
        <taxon>Eukaryota</taxon>
        <taxon>Metazoa</taxon>
        <taxon>Ecdysozoa</taxon>
        <taxon>Nematoda</taxon>
        <taxon>Chromadorea</taxon>
        <taxon>Rhabditida</taxon>
        <taxon>Rhabditina</taxon>
        <taxon>Rhabditomorpha</taxon>
        <taxon>Strongyloidea</taxon>
        <taxon>Ancylostomatidae</taxon>
        <taxon>Ancylostomatinae</taxon>
        <taxon>Ancylostoma</taxon>
    </lineage>
</organism>
<feature type="compositionally biased region" description="Low complexity" evidence="1">
    <location>
        <begin position="449"/>
        <end position="464"/>
    </location>
</feature>
<dbReference type="Pfam" id="PF14780">
    <property type="entry name" value="NEPRO_N"/>
    <property type="match status" value="1"/>
</dbReference>
<gene>
    <name evidence="3" type="primary">Acey_s0009.g442</name>
    <name evidence="3" type="synonym">Acey-C23H3.5</name>
    <name evidence="3" type="ORF">Y032_0009g442</name>
</gene>
<comment type="caution">
    <text evidence="3">The sequence shown here is derived from an EMBL/GenBank/DDBJ whole genome shotgun (WGS) entry which is preliminary data.</text>
</comment>
<dbReference type="AlphaFoldDB" id="A0A016VJL0"/>
<feature type="region of interest" description="Disordered" evidence="1">
    <location>
        <begin position="511"/>
        <end position="556"/>
    </location>
</feature>